<keyword evidence="2" id="KW-0131">Cell cycle</keyword>
<comment type="caution">
    <text evidence="4">The sequence shown here is derived from an EMBL/GenBank/DDBJ whole genome shotgun (WGS) entry which is preliminary data.</text>
</comment>
<evidence type="ECO:0000256" key="1">
    <source>
        <dbReference type="ARBA" id="ARBA00023013"/>
    </source>
</evidence>
<reference evidence="4 5" key="1">
    <citation type="submission" date="2024-03" db="EMBL/GenBank/DDBJ databases">
        <authorList>
            <person name="Martinez-Hernandez J."/>
        </authorList>
    </citation>
    <scope>NUCLEOTIDE SEQUENCE [LARGE SCALE GENOMIC DNA]</scope>
</reference>
<dbReference type="GO" id="GO:0032875">
    <property type="term" value="P:regulation of DNA endoreduplication"/>
    <property type="evidence" value="ECO:0007669"/>
    <property type="project" value="InterPro"/>
</dbReference>
<keyword evidence="5" id="KW-1185">Reference proteome</keyword>
<accession>A0AAV1VXG1</accession>
<dbReference type="GO" id="GO:0005634">
    <property type="term" value="C:nucleus"/>
    <property type="evidence" value="ECO:0007669"/>
    <property type="project" value="TreeGrafter"/>
</dbReference>
<evidence type="ECO:0000256" key="3">
    <source>
        <dbReference type="SAM" id="MobiDB-lite"/>
    </source>
</evidence>
<evidence type="ECO:0000256" key="2">
    <source>
        <dbReference type="ARBA" id="ARBA00023306"/>
    </source>
</evidence>
<proteinExistence type="predicted"/>
<feature type="region of interest" description="Disordered" evidence="3">
    <location>
        <begin position="1"/>
        <end position="65"/>
    </location>
</feature>
<feature type="compositionally biased region" description="Basic residues" evidence="3">
    <location>
        <begin position="17"/>
        <end position="40"/>
    </location>
</feature>
<dbReference type="PANTHER" id="PTHR33142:SF8">
    <property type="entry name" value="CYCLIN-DEPENDENT PROTEIN KINASE INHIBITOR SMR9"/>
    <property type="match status" value="1"/>
</dbReference>
<keyword evidence="1" id="KW-0649">Protein kinase inhibitor</keyword>
<dbReference type="AlphaFoldDB" id="A0AAV1VXG1"/>
<dbReference type="EMBL" id="CAXHTB010000002">
    <property type="protein sequence ID" value="CAL0301730.1"/>
    <property type="molecule type" value="Genomic_DNA"/>
</dbReference>
<feature type="compositionally biased region" description="Low complexity" evidence="3">
    <location>
        <begin position="52"/>
        <end position="61"/>
    </location>
</feature>
<dbReference type="GO" id="GO:0004860">
    <property type="term" value="F:protein kinase inhibitor activity"/>
    <property type="evidence" value="ECO:0007669"/>
    <property type="project" value="UniProtKB-KW"/>
</dbReference>
<gene>
    <name evidence="4" type="ORF">LLUT_LOCUS2790</name>
</gene>
<evidence type="ECO:0000313" key="5">
    <source>
        <dbReference type="Proteomes" id="UP001497480"/>
    </source>
</evidence>
<organism evidence="4 5">
    <name type="scientific">Lupinus luteus</name>
    <name type="common">European yellow lupine</name>
    <dbReference type="NCBI Taxonomy" id="3873"/>
    <lineage>
        <taxon>Eukaryota</taxon>
        <taxon>Viridiplantae</taxon>
        <taxon>Streptophyta</taxon>
        <taxon>Embryophyta</taxon>
        <taxon>Tracheophyta</taxon>
        <taxon>Spermatophyta</taxon>
        <taxon>Magnoliopsida</taxon>
        <taxon>eudicotyledons</taxon>
        <taxon>Gunneridae</taxon>
        <taxon>Pentapetalae</taxon>
        <taxon>rosids</taxon>
        <taxon>fabids</taxon>
        <taxon>Fabales</taxon>
        <taxon>Fabaceae</taxon>
        <taxon>Papilionoideae</taxon>
        <taxon>50 kb inversion clade</taxon>
        <taxon>genistoids sensu lato</taxon>
        <taxon>core genistoids</taxon>
        <taxon>Genisteae</taxon>
        <taxon>Lupinus</taxon>
    </lineage>
</organism>
<evidence type="ECO:0000313" key="4">
    <source>
        <dbReference type="EMBL" id="CAL0301730.1"/>
    </source>
</evidence>
<protein>
    <submittedName>
        <fullName evidence="4">Uncharacterized protein</fullName>
    </submittedName>
</protein>
<dbReference type="PANTHER" id="PTHR33142">
    <property type="entry name" value="CYCLIN-DEPENDENT PROTEIN KINASE INHIBITOR SMR13"/>
    <property type="match status" value="1"/>
</dbReference>
<dbReference type="InterPro" id="IPR040389">
    <property type="entry name" value="SMR"/>
</dbReference>
<sequence>MDPCGRTRRSTSTASKTRTKTTKATRRKTSMKKQQKKNTKSKTQDIPTVFPSSCSSISSQDSSRDNEICEVIDISSSVCSTPKGQKFRIPEISTCPPAPKKPRVHSSNCSLRRTPISFFSPPDLEHFFVATLRDVSV</sequence>
<dbReference type="Proteomes" id="UP001497480">
    <property type="component" value="Unassembled WGS sequence"/>
</dbReference>
<name>A0AAV1VXG1_LUPLU</name>